<evidence type="ECO:0000313" key="3">
    <source>
        <dbReference type="Proteomes" id="UP000799118"/>
    </source>
</evidence>
<name>A0A6A4H0M1_9AGAR</name>
<dbReference type="GO" id="GO:0003824">
    <property type="term" value="F:catalytic activity"/>
    <property type="evidence" value="ECO:0007669"/>
    <property type="project" value="InterPro"/>
</dbReference>
<accession>A0A6A4H0M1</accession>
<dbReference type="EMBL" id="ML769613">
    <property type="protein sequence ID" value="KAE9391789.1"/>
    <property type="molecule type" value="Genomic_DNA"/>
</dbReference>
<dbReference type="InterPro" id="IPR017850">
    <property type="entry name" value="Alkaline_phosphatase_core_sf"/>
</dbReference>
<gene>
    <name evidence="2" type="ORF">BT96DRAFT_1023919</name>
</gene>
<organism evidence="2 3">
    <name type="scientific">Gymnopus androsaceus JB14</name>
    <dbReference type="NCBI Taxonomy" id="1447944"/>
    <lineage>
        <taxon>Eukaryota</taxon>
        <taxon>Fungi</taxon>
        <taxon>Dikarya</taxon>
        <taxon>Basidiomycota</taxon>
        <taxon>Agaricomycotina</taxon>
        <taxon>Agaricomycetes</taxon>
        <taxon>Agaricomycetidae</taxon>
        <taxon>Agaricales</taxon>
        <taxon>Marasmiineae</taxon>
        <taxon>Omphalotaceae</taxon>
        <taxon>Gymnopus</taxon>
    </lineage>
</organism>
<protein>
    <recommendedName>
        <fullName evidence="1">Metalloenzyme domain-containing protein</fullName>
    </recommendedName>
</protein>
<proteinExistence type="predicted"/>
<dbReference type="OrthoDB" id="2993954at2759"/>
<evidence type="ECO:0000259" key="1">
    <source>
        <dbReference type="Pfam" id="PF01676"/>
    </source>
</evidence>
<dbReference type="Pfam" id="PF01676">
    <property type="entry name" value="Metalloenzyme"/>
    <property type="match status" value="1"/>
</dbReference>
<reference evidence="2" key="1">
    <citation type="journal article" date="2019" name="Environ. Microbiol.">
        <title>Fungal ecological strategies reflected in gene transcription - a case study of two litter decomposers.</title>
        <authorList>
            <person name="Barbi F."/>
            <person name="Kohler A."/>
            <person name="Barry K."/>
            <person name="Baskaran P."/>
            <person name="Daum C."/>
            <person name="Fauchery L."/>
            <person name="Ihrmark K."/>
            <person name="Kuo A."/>
            <person name="LaButti K."/>
            <person name="Lipzen A."/>
            <person name="Morin E."/>
            <person name="Grigoriev I.V."/>
            <person name="Henrissat B."/>
            <person name="Lindahl B."/>
            <person name="Martin F."/>
        </authorList>
    </citation>
    <scope>NUCLEOTIDE SEQUENCE</scope>
    <source>
        <strain evidence="2">JB14</strain>
    </source>
</reference>
<dbReference type="Gene3D" id="3.40.720.10">
    <property type="entry name" value="Alkaline Phosphatase, subunit A"/>
    <property type="match status" value="1"/>
</dbReference>
<dbReference type="InterPro" id="IPR006124">
    <property type="entry name" value="Metalloenzyme"/>
</dbReference>
<dbReference type="Proteomes" id="UP000799118">
    <property type="component" value="Unassembled WGS sequence"/>
</dbReference>
<evidence type="ECO:0000313" key="2">
    <source>
        <dbReference type="EMBL" id="KAE9391789.1"/>
    </source>
</evidence>
<keyword evidence="3" id="KW-1185">Reference proteome</keyword>
<dbReference type="GO" id="GO:0046872">
    <property type="term" value="F:metal ion binding"/>
    <property type="evidence" value="ECO:0007669"/>
    <property type="project" value="InterPro"/>
</dbReference>
<sequence length="88" mass="10072">MYQHNTELPLLIVFPPQEWPTSLPSDFLQTGKHAHVTFFFNEERHMIPKSRDLRQTIRSKVASVILGSKHEFVLCNFAPPDMAGHTGV</sequence>
<dbReference type="AlphaFoldDB" id="A0A6A4H0M1"/>
<feature type="domain" description="Metalloenzyme" evidence="1">
    <location>
        <begin position="29"/>
        <end position="87"/>
    </location>
</feature>